<dbReference type="AlphaFoldDB" id="A0AAD7FDG4"/>
<keyword evidence="3" id="KW-1185">Reference proteome</keyword>
<feature type="compositionally biased region" description="Pro residues" evidence="1">
    <location>
        <begin position="202"/>
        <end position="218"/>
    </location>
</feature>
<organism evidence="2 3">
    <name type="scientific">Roridomyces roridus</name>
    <dbReference type="NCBI Taxonomy" id="1738132"/>
    <lineage>
        <taxon>Eukaryota</taxon>
        <taxon>Fungi</taxon>
        <taxon>Dikarya</taxon>
        <taxon>Basidiomycota</taxon>
        <taxon>Agaricomycotina</taxon>
        <taxon>Agaricomycetes</taxon>
        <taxon>Agaricomycetidae</taxon>
        <taxon>Agaricales</taxon>
        <taxon>Marasmiineae</taxon>
        <taxon>Mycenaceae</taxon>
        <taxon>Roridomyces</taxon>
    </lineage>
</organism>
<sequence length="251" mass="27073">MPLIRRFEFRTSPSHDTPDFSPHTCRSIWQFDGGSERLCVRQTLRRSSVPLLAVGCLLTNITSRFPSSLHLAPLPTTMPPAPAYKCGICKTVLPLQRCGKGKNKRKHFVVVRDDGPALTNRNGSQCDSPEKHLKVYLYPLSVSHGETPAAPQAPSHPSRPSGSSRTSLSSPFASTSVLSRPSSLEAQPVDAQLDVPPLSTTLPPPASPLPAPPSPLVPSSPLSLMEDVPNVTATQVADKLDILSAHLHEYT</sequence>
<reference evidence="2" key="1">
    <citation type="submission" date="2023-03" db="EMBL/GenBank/DDBJ databases">
        <title>Massive genome expansion in bonnet fungi (Mycena s.s.) driven by repeated elements and novel gene families across ecological guilds.</title>
        <authorList>
            <consortium name="Lawrence Berkeley National Laboratory"/>
            <person name="Harder C.B."/>
            <person name="Miyauchi S."/>
            <person name="Viragh M."/>
            <person name="Kuo A."/>
            <person name="Thoen E."/>
            <person name="Andreopoulos B."/>
            <person name="Lu D."/>
            <person name="Skrede I."/>
            <person name="Drula E."/>
            <person name="Henrissat B."/>
            <person name="Morin E."/>
            <person name="Kohler A."/>
            <person name="Barry K."/>
            <person name="LaButti K."/>
            <person name="Morin E."/>
            <person name="Salamov A."/>
            <person name="Lipzen A."/>
            <person name="Mereny Z."/>
            <person name="Hegedus B."/>
            <person name="Baldrian P."/>
            <person name="Stursova M."/>
            <person name="Weitz H."/>
            <person name="Taylor A."/>
            <person name="Grigoriev I.V."/>
            <person name="Nagy L.G."/>
            <person name="Martin F."/>
            <person name="Kauserud H."/>
        </authorList>
    </citation>
    <scope>NUCLEOTIDE SEQUENCE</scope>
    <source>
        <strain evidence="2">9284</strain>
    </source>
</reference>
<feature type="compositionally biased region" description="Polar residues" evidence="1">
    <location>
        <begin position="172"/>
        <end position="185"/>
    </location>
</feature>
<dbReference type="Proteomes" id="UP001221142">
    <property type="component" value="Unassembled WGS sequence"/>
</dbReference>
<feature type="compositionally biased region" description="Low complexity" evidence="1">
    <location>
        <begin position="155"/>
        <end position="171"/>
    </location>
</feature>
<evidence type="ECO:0000313" key="3">
    <source>
        <dbReference type="Proteomes" id="UP001221142"/>
    </source>
</evidence>
<comment type="caution">
    <text evidence="2">The sequence shown here is derived from an EMBL/GenBank/DDBJ whole genome shotgun (WGS) entry which is preliminary data.</text>
</comment>
<proteinExistence type="predicted"/>
<accession>A0AAD7FDG4</accession>
<dbReference type="EMBL" id="JARKIF010000021">
    <property type="protein sequence ID" value="KAJ7617395.1"/>
    <property type="molecule type" value="Genomic_DNA"/>
</dbReference>
<gene>
    <name evidence="2" type="ORF">FB45DRAFT_225382</name>
</gene>
<evidence type="ECO:0000313" key="2">
    <source>
        <dbReference type="EMBL" id="KAJ7617395.1"/>
    </source>
</evidence>
<feature type="region of interest" description="Disordered" evidence="1">
    <location>
        <begin position="144"/>
        <end position="222"/>
    </location>
</feature>
<name>A0AAD7FDG4_9AGAR</name>
<evidence type="ECO:0000256" key="1">
    <source>
        <dbReference type="SAM" id="MobiDB-lite"/>
    </source>
</evidence>
<protein>
    <submittedName>
        <fullName evidence="2">Uncharacterized protein</fullName>
    </submittedName>
</protein>